<proteinExistence type="inferred from homology"/>
<evidence type="ECO:0000256" key="1">
    <source>
        <dbReference type="ARBA" id="ARBA00005417"/>
    </source>
</evidence>
<dbReference type="PIRSF" id="PIRSF039085">
    <property type="entry name" value="ABC_ATPase_HisP"/>
    <property type="match status" value="1"/>
</dbReference>
<dbReference type="Pfam" id="PF00005">
    <property type="entry name" value="ABC_tran"/>
    <property type="match status" value="1"/>
</dbReference>
<protein>
    <submittedName>
        <fullName evidence="6">Amino acid ABC transporter ATP-binding protein, PAAT family (TC 3.A.1.3.-)</fullName>
    </submittedName>
</protein>
<keyword evidence="7" id="KW-1185">Reference proteome</keyword>
<dbReference type="AlphaFoldDB" id="A0A1T4PRF8"/>
<dbReference type="InterPro" id="IPR003439">
    <property type="entry name" value="ABC_transporter-like_ATP-bd"/>
</dbReference>
<dbReference type="FunFam" id="3.40.50.300:FF:000020">
    <property type="entry name" value="Amino acid ABC transporter ATP-binding component"/>
    <property type="match status" value="1"/>
</dbReference>
<accession>A0A1T4PRF8</accession>
<dbReference type="GO" id="GO:0015424">
    <property type="term" value="F:ABC-type amino acid transporter activity"/>
    <property type="evidence" value="ECO:0007669"/>
    <property type="project" value="InterPro"/>
</dbReference>
<keyword evidence="3" id="KW-0547">Nucleotide-binding</keyword>
<dbReference type="Gene3D" id="3.40.50.300">
    <property type="entry name" value="P-loop containing nucleotide triphosphate hydrolases"/>
    <property type="match status" value="1"/>
</dbReference>
<dbReference type="PROSITE" id="PS00211">
    <property type="entry name" value="ABC_TRANSPORTER_1"/>
    <property type="match status" value="1"/>
</dbReference>
<evidence type="ECO:0000259" key="5">
    <source>
        <dbReference type="PROSITE" id="PS50893"/>
    </source>
</evidence>
<organism evidence="6 7">
    <name type="scientific">Carboxydocella sporoproducens DSM 16521</name>
    <dbReference type="NCBI Taxonomy" id="1121270"/>
    <lineage>
        <taxon>Bacteria</taxon>
        <taxon>Bacillati</taxon>
        <taxon>Bacillota</taxon>
        <taxon>Clostridia</taxon>
        <taxon>Eubacteriales</taxon>
        <taxon>Clostridiales Family XVI. Incertae Sedis</taxon>
        <taxon>Carboxydocella</taxon>
    </lineage>
</organism>
<sequence>MRAVIKFKNVNKYFGNHHVLKDINLEIREGEVVVVIGPSGSGKSTMLRCINQLEKISSGELIVDGFRLDDPKVNINLLRQEIGMVFQHFNLYPHKTVLENITLAPIKVKKMDPREAEKIARYYLQKVGIAEKADAYPSQLSGGQQQRVAIARGLAMKPKIMLFDEPTSALDPEMVNEVLDVMKSLAREGMTMVVVTHEMGFAREVADRVIFMDEGRIIEEGTPEHFFKEPKEERTRLFLSKIL</sequence>
<evidence type="ECO:0000256" key="2">
    <source>
        <dbReference type="ARBA" id="ARBA00022448"/>
    </source>
</evidence>
<dbReference type="InterPro" id="IPR003593">
    <property type="entry name" value="AAA+_ATPase"/>
</dbReference>
<evidence type="ECO:0000313" key="7">
    <source>
        <dbReference type="Proteomes" id="UP000189933"/>
    </source>
</evidence>
<feature type="domain" description="ABC transporter" evidence="5">
    <location>
        <begin position="5"/>
        <end position="239"/>
    </location>
</feature>
<dbReference type="SMART" id="SM00382">
    <property type="entry name" value="AAA"/>
    <property type="match status" value="1"/>
</dbReference>
<dbReference type="SUPFAM" id="SSF52540">
    <property type="entry name" value="P-loop containing nucleoside triphosphate hydrolases"/>
    <property type="match status" value="1"/>
</dbReference>
<keyword evidence="4 6" id="KW-0067">ATP-binding</keyword>
<dbReference type="InterPro" id="IPR050086">
    <property type="entry name" value="MetN_ABC_transporter-like"/>
</dbReference>
<dbReference type="InterPro" id="IPR017871">
    <property type="entry name" value="ABC_transporter-like_CS"/>
</dbReference>
<name>A0A1T4PRF8_9FIRM</name>
<evidence type="ECO:0000313" key="6">
    <source>
        <dbReference type="EMBL" id="SJZ94009.1"/>
    </source>
</evidence>
<dbReference type="InterPro" id="IPR027417">
    <property type="entry name" value="P-loop_NTPase"/>
</dbReference>
<keyword evidence="2" id="KW-0813">Transport</keyword>
<reference evidence="7" key="1">
    <citation type="submission" date="2017-02" db="EMBL/GenBank/DDBJ databases">
        <authorList>
            <person name="Varghese N."/>
            <person name="Submissions S."/>
        </authorList>
    </citation>
    <scope>NUCLEOTIDE SEQUENCE [LARGE SCALE GENOMIC DNA]</scope>
    <source>
        <strain evidence="7">DSM 16521</strain>
    </source>
</reference>
<dbReference type="Proteomes" id="UP000189933">
    <property type="component" value="Unassembled WGS sequence"/>
</dbReference>
<dbReference type="GO" id="GO:0016887">
    <property type="term" value="F:ATP hydrolysis activity"/>
    <property type="evidence" value="ECO:0007669"/>
    <property type="project" value="InterPro"/>
</dbReference>
<dbReference type="CDD" id="cd03262">
    <property type="entry name" value="ABC_HisP_GlnQ"/>
    <property type="match status" value="1"/>
</dbReference>
<dbReference type="GO" id="GO:0005524">
    <property type="term" value="F:ATP binding"/>
    <property type="evidence" value="ECO:0007669"/>
    <property type="project" value="UniProtKB-KW"/>
</dbReference>
<dbReference type="PANTHER" id="PTHR43166:SF4">
    <property type="entry name" value="PHOSPHONATES IMPORT ATP-BINDING PROTEIN PHNC"/>
    <property type="match status" value="1"/>
</dbReference>
<dbReference type="EMBL" id="FUXM01000013">
    <property type="protein sequence ID" value="SJZ94009.1"/>
    <property type="molecule type" value="Genomic_DNA"/>
</dbReference>
<gene>
    <name evidence="6" type="ORF">SAMN02745885_01374</name>
</gene>
<evidence type="ECO:0000256" key="3">
    <source>
        <dbReference type="ARBA" id="ARBA00022741"/>
    </source>
</evidence>
<dbReference type="PROSITE" id="PS50893">
    <property type="entry name" value="ABC_TRANSPORTER_2"/>
    <property type="match status" value="1"/>
</dbReference>
<evidence type="ECO:0000256" key="4">
    <source>
        <dbReference type="ARBA" id="ARBA00022840"/>
    </source>
</evidence>
<dbReference type="InterPro" id="IPR030679">
    <property type="entry name" value="ABC_ATPase_HisP-typ"/>
</dbReference>
<comment type="similarity">
    <text evidence="1">Belongs to the ABC transporter superfamily.</text>
</comment>
<dbReference type="PANTHER" id="PTHR43166">
    <property type="entry name" value="AMINO ACID IMPORT ATP-BINDING PROTEIN"/>
    <property type="match status" value="1"/>
</dbReference>